<feature type="domain" description="Trimeric autotransporter adhesin YadA-like stalk" evidence="15">
    <location>
        <begin position="827"/>
        <end position="863"/>
    </location>
</feature>
<proteinExistence type="inferred from homology"/>
<accession>A0A4S2D648</accession>
<evidence type="ECO:0000256" key="7">
    <source>
        <dbReference type="ARBA" id="ARBA00022729"/>
    </source>
</evidence>
<keyword evidence="10" id="KW-0998">Cell outer membrane</keyword>
<name>A0A4S2D648_STEMA</name>
<feature type="compositionally biased region" description="Polar residues" evidence="11">
    <location>
        <begin position="1698"/>
        <end position="1717"/>
    </location>
</feature>
<dbReference type="Proteomes" id="UP000306631">
    <property type="component" value="Unassembled WGS sequence"/>
</dbReference>
<dbReference type="SUPFAM" id="SSF101967">
    <property type="entry name" value="Adhesin YadA, collagen-binding domain"/>
    <property type="match status" value="5"/>
</dbReference>
<reference evidence="17 18" key="1">
    <citation type="submission" date="2019-04" db="EMBL/GenBank/DDBJ databases">
        <title>Microbes associate with the intestines of laboratory mice.</title>
        <authorList>
            <person name="Navarre W."/>
            <person name="Wong E."/>
            <person name="Huang K."/>
            <person name="Tropini C."/>
            <person name="Ng K."/>
            <person name="Yu B."/>
        </authorList>
    </citation>
    <scope>NUCLEOTIDE SEQUENCE [LARGE SCALE GENOMIC DNA]</scope>
    <source>
        <strain evidence="17 18">NM62_B4-13</strain>
    </source>
</reference>
<dbReference type="InterPro" id="IPR008635">
    <property type="entry name" value="Coiled_stalk_dom"/>
</dbReference>
<feature type="domain" description="Trimeric autotransporter adhesin YadA-like head" evidence="14">
    <location>
        <begin position="695"/>
        <end position="721"/>
    </location>
</feature>
<evidence type="ECO:0000256" key="1">
    <source>
        <dbReference type="ARBA" id="ARBA00004241"/>
    </source>
</evidence>
<keyword evidence="7 12" id="KW-0732">Signal</keyword>
<feature type="domain" description="Trimeric autotransporter adhesin YadA-like C-terminal membrane anchor" evidence="13">
    <location>
        <begin position="1818"/>
        <end position="1870"/>
    </location>
</feature>
<feature type="domain" description="ESPR" evidence="16">
    <location>
        <begin position="1"/>
        <end position="47"/>
    </location>
</feature>
<feature type="domain" description="Trimeric autotransporter adhesin YadA-like stalk" evidence="15">
    <location>
        <begin position="1665"/>
        <end position="1703"/>
    </location>
</feature>
<feature type="domain" description="Trimeric autotransporter adhesin YadA-like stalk" evidence="15">
    <location>
        <begin position="408"/>
        <end position="452"/>
    </location>
</feature>
<dbReference type="SUPFAM" id="SSF54523">
    <property type="entry name" value="Pili subunits"/>
    <property type="match status" value="1"/>
</dbReference>
<feature type="domain" description="Trimeric autotransporter adhesin YadA-like stalk" evidence="15">
    <location>
        <begin position="1294"/>
        <end position="1331"/>
    </location>
</feature>
<evidence type="ECO:0000256" key="8">
    <source>
        <dbReference type="ARBA" id="ARBA00022927"/>
    </source>
</evidence>
<gene>
    <name evidence="17" type="ORF">E5352_00500</name>
</gene>
<evidence type="ECO:0000256" key="5">
    <source>
        <dbReference type="ARBA" id="ARBA00022452"/>
    </source>
</evidence>
<dbReference type="OrthoDB" id="1631723at2"/>
<dbReference type="RefSeq" id="WP_136002980.1">
    <property type="nucleotide sequence ID" value="NZ_SRYW01000001.1"/>
</dbReference>
<dbReference type="InterPro" id="IPR024973">
    <property type="entry name" value="ESPR"/>
</dbReference>
<feature type="domain" description="Trimeric autotransporter adhesin YadA-like head" evidence="14">
    <location>
        <begin position="215"/>
        <end position="240"/>
    </location>
</feature>
<evidence type="ECO:0000256" key="6">
    <source>
        <dbReference type="ARBA" id="ARBA00022692"/>
    </source>
</evidence>
<evidence type="ECO:0000259" key="14">
    <source>
        <dbReference type="Pfam" id="PF05658"/>
    </source>
</evidence>
<protein>
    <submittedName>
        <fullName evidence="17">Hemagluttinin domain-containing protein</fullName>
    </submittedName>
</protein>
<feature type="domain" description="Trimeric autotransporter adhesin YadA-like head" evidence="14">
    <location>
        <begin position="654"/>
        <end position="679"/>
    </location>
</feature>
<feature type="domain" description="Trimeric autotransporter adhesin YadA-like head" evidence="14">
    <location>
        <begin position="581"/>
        <end position="600"/>
    </location>
</feature>
<dbReference type="Gene3D" id="1.20.5.170">
    <property type="match status" value="7"/>
</dbReference>
<dbReference type="EMBL" id="SRYW01000001">
    <property type="protein sequence ID" value="TGY37079.1"/>
    <property type="molecule type" value="Genomic_DNA"/>
</dbReference>
<dbReference type="CDD" id="cd12820">
    <property type="entry name" value="LbR_YadA-like"/>
    <property type="match status" value="2"/>
</dbReference>
<comment type="subcellular location">
    <subcellularLocation>
        <location evidence="2">Cell outer membrane</location>
    </subcellularLocation>
    <subcellularLocation>
        <location evidence="1">Cell surface</location>
    </subcellularLocation>
</comment>
<evidence type="ECO:0000259" key="15">
    <source>
        <dbReference type="Pfam" id="PF05662"/>
    </source>
</evidence>
<dbReference type="InterPro" id="IPR005594">
    <property type="entry name" value="YadA_C"/>
</dbReference>
<evidence type="ECO:0000313" key="17">
    <source>
        <dbReference type="EMBL" id="TGY37079.1"/>
    </source>
</evidence>
<dbReference type="Pfam" id="PF13018">
    <property type="entry name" value="ESPR"/>
    <property type="match status" value="1"/>
</dbReference>
<keyword evidence="8" id="KW-0653">Protein transport</keyword>
<organism evidence="17 18">
    <name type="scientific">Stenotrophomonas maltophilia</name>
    <name type="common">Pseudomonas maltophilia</name>
    <name type="synonym">Xanthomonas maltophilia</name>
    <dbReference type="NCBI Taxonomy" id="40324"/>
    <lineage>
        <taxon>Bacteria</taxon>
        <taxon>Pseudomonadati</taxon>
        <taxon>Pseudomonadota</taxon>
        <taxon>Gammaproteobacteria</taxon>
        <taxon>Lysobacterales</taxon>
        <taxon>Lysobacteraceae</taxon>
        <taxon>Stenotrophomonas</taxon>
        <taxon>Stenotrophomonas maltophilia group</taxon>
    </lineage>
</organism>
<feature type="region of interest" description="Disordered" evidence="11">
    <location>
        <begin position="1698"/>
        <end position="1758"/>
    </location>
</feature>
<evidence type="ECO:0000259" key="16">
    <source>
        <dbReference type="Pfam" id="PF13018"/>
    </source>
</evidence>
<evidence type="ECO:0000256" key="9">
    <source>
        <dbReference type="ARBA" id="ARBA00023136"/>
    </source>
</evidence>
<dbReference type="Gene3D" id="3.30.1300.30">
    <property type="entry name" value="GSPII I/J protein-like"/>
    <property type="match status" value="1"/>
</dbReference>
<feature type="domain" description="Trimeric autotransporter adhesin YadA-like head" evidence="14">
    <location>
        <begin position="1460"/>
        <end position="1480"/>
    </location>
</feature>
<keyword evidence="5" id="KW-1134">Transmembrane beta strand</keyword>
<dbReference type="Pfam" id="PF05658">
    <property type="entry name" value="YadA_head"/>
    <property type="match status" value="10"/>
</dbReference>
<keyword evidence="9" id="KW-0472">Membrane</keyword>
<dbReference type="InterPro" id="IPR011049">
    <property type="entry name" value="Serralysin-like_metalloprot_C"/>
</dbReference>
<feature type="domain" description="Trimeric autotransporter adhesin YadA-like stalk" evidence="15">
    <location>
        <begin position="496"/>
        <end position="540"/>
    </location>
</feature>
<dbReference type="GO" id="GO:0009986">
    <property type="term" value="C:cell surface"/>
    <property type="evidence" value="ECO:0007669"/>
    <property type="project" value="UniProtKB-SubCell"/>
</dbReference>
<feature type="domain" description="Trimeric autotransporter adhesin YadA-like head" evidence="14">
    <location>
        <begin position="281"/>
        <end position="302"/>
    </location>
</feature>
<keyword evidence="6" id="KW-0812">Transmembrane</keyword>
<evidence type="ECO:0000259" key="13">
    <source>
        <dbReference type="Pfam" id="PF03895"/>
    </source>
</evidence>
<feature type="signal peptide" evidence="12">
    <location>
        <begin position="1"/>
        <end position="50"/>
    </location>
</feature>
<feature type="domain" description="Trimeric autotransporter adhesin YadA-like head" evidence="14">
    <location>
        <begin position="626"/>
        <end position="651"/>
    </location>
</feature>
<feature type="domain" description="Trimeric autotransporter adhesin YadA-like stalk" evidence="15">
    <location>
        <begin position="1080"/>
        <end position="1102"/>
    </location>
</feature>
<evidence type="ECO:0000256" key="3">
    <source>
        <dbReference type="ARBA" id="ARBA00005848"/>
    </source>
</evidence>
<feature type="domain" description="Trimeric autotransporter adhesin YadA-like stalk" evidence="15">
    <location>
        <begin position="996"/>
        <end position="1033"/>
    </location>
</feature>
<comment type="caution">
    <text evidence="17">The sequence shown here is derived from an EMBL/GenBank/DDBJ whole genome shotgun (WGS) entry which is preliminary data.</text>
</comment>
<evidence type="ECO:0000256" key="10">
    <source>
        <dbReference type="ARBA" id="ARBA00023237"/>
    </source>
</evidence>
<keyword evidence="4" id="KW-0813">Transport</keyword>
<dbReference type="GO" id="GO:0009279">
    <property type="term" value="C:cell outer membrane"/>
    <property type="evidence" value="ECO:0007669"/>
    <property type="project" value="UniProtKB-SubCell"/>
</dbReference>
<dbReference type="InterPro" id="IPR008640">
    <property type="entry name" value="Adhesin_Head_dom"/>
</dbReference>
<feature type="domain" description="Trimeric autotransporter adhesin YadA-like head" evidence="14">
    <location>
        <begin position="187"/>
        <end position="213"/>
    </location>
</feature>
<evidence type="ECO:0000256" key="11">
    <source>
        <dbReference type="SAM" id="MobiDB-lite"/>
    </source>
</evidence>
<feature type="domain" description="Trimeric autotransporter adhesin YadA-like head" evidence="14">
    <location>
        <begin position="1192"/>
        <end position="1216"/>
    </location>
</feature>
<sequence>MNRIYRLIWNTTLRCWAVASEHTRSRGKPASATRVLGAALCVALAGPALAADAVPDPDTPPAAVEEEAQPPSPTGAGAQLPMARGATDTGPAMARGAGATSYQNVLIGGGTTTNSTKGVAIGVGSATNFDGVGIGLNARGNAGGVAIGIDAATSSGSGGTAIGRNARSAAGGGTGAVAIGMNSYVGAYGNSAIAIGNSARAEGNNATALGNGAQASGGTSIAVGNNAKAPANGAIVIGDGGNLANANAHHAIVIGTGARSGGYDAGIAIGQNAVTDGRGKAVALGANANASHSNSVALGAGSVTTANHQISVGDATTQRKIVNVADATLGTTSTDAVTGKQLHATNQNVITATNTANSARTTANDALAKANAASGLISQTAANGNLRLGGSNTGTALDVRNQSNANRRITGVADGALSTGSTEAVTGRQLYATNQNVTTATNTANSARTTANDALAKANAASGLISQTAANGNVRLGGNNTGSALDVRNQSNANRRITGVADGALSTSSTDAVTGRQLHATNQSVAGVATTANAAKTQADALAVSLAAATLKLGIDAAASGDGAVALGRQARSEGGVGNLAVGNGAQSFNTGSVALGDDARAGVDANGARVSTFNGGVAIGSKARSGNGAVASGLRAAAVGDRAIAIGNDAVADSTHASALGFGAQATAAQSTALGRGSVASAQLTTAVGNLSTASARSATAIGDRAAANHEGSVALGNGSTTQDANQVSVGNASLQRRIVNVGDGTLSTTSSEAVTGRQLHATNQSVSAVTTLANTAHSIANDAQTKANALGGLLSQSAGNGDVRVGASNTGGAVDMRNQSNASRRVTGVADAALGTGSTDAVSGRQLHATNQNVATVTATAATLGGLVGQAAANGNVRLGAQNTGTTLDVRNQANANRRISGVADGVVSASSADAVSGRQLNTTNQNVTAATTLANTAHTVANSAQTTANEAQTKATVLGGLLSQASSSGDVRLGAANSGGVLDVRNQGNQARRVQGVAAGQLSATSDDAVSGRQLFDSNAQIARNRTDIDRLREDFQDFDPDLSDVVRFNADGNVDLEGGRLLAVGEGQLSADSREAVNGAQLFATNTKVAEQGAQIASAREDLDALRVDFDNYAPDLGNIVQFGEDGTVDLKDARLVAVADGEIAAGSREAVTGGQLFVTNERVSVLEEAQKYSVVGYDELSMPAQAGILATAMGSDTKALAEGATAIGSFAQARGKNSVSLGRAALVHEGTENGFALGARSQVHVTNGVALGSSAEVRADATQSVALGAWSVAHGPNEVSLGHATLKRRITNAAKGVQGHDVTTVDQLSGAVNALGGGAGFATDGSVIAPSYGVQGAVHSTVGDALAALDAGVDSNRGGLDAMDARLNTLDQARAMADASAVRFGADRSAVDFGGARLINVGEGDISHAGSREVVTGGQLHASNQRIAGLEEKHLYAVVGYDELSKPAEAAILGTAMGSDARALAEGATAIGSYALARGKNSVSLGRAAYVYEGAEDGFALGARSQVRVNNGIALGGSTKVLEGALNSVALGWGSVATVANEVSLGGGGILRRVTNAMNGRDANDLTTVSQLRSAFAAFGGDMRMDADGNIIAPEFHVQGQRQATVGDALKSLDGAVVDTRRDLASIDARFERLFDDGGLRSDGSGQLRLAGEHGRVLGNVANGMIAPGSRDAVNGGQLHAVQEQINGRIDGLQSQIDGPTAADNRQASVDDTATGEAPADPQVPQTPAKDAPAVASADVPKPGPKADDPLPAVDSRAVDEAVNQANAYTDQAMAGVDRKLDRMDKRLNRMAAMGSAQAAMAMNTAGLQTYNRLGAGVGHAEGESALAVGYQRVLNERGSATFSLNGAFTNSGERTLGVGFGVGW</sequence>
<dbReference type="Pfam" id="PF05662">
    <property type="entry name" value="YadA_stalk"/>
    <property type="match status" value="10"/>
</dbReference>
<comment type="similarity">
    <text evidence="3">Belongs to the autotransporter-2 (AT-2) (TC 1.B.40) family.</text>
</comment>
<dbReference type="InterPro" id="IPR045584">
    <property type="entry name" value="Pilin-like"/>
</dbReference>
<feature type="domain" description="Trimeric autotransporter adhesin YadA-like head" evidence="14">
    <location>
        <begin position="553"/>
        <end position="571"/>
    </location>
</feature>
<dbReference type="Gene3D" id="2.60.40.4050">
    <property type="match status" value="1"/>
</dbReference>
<feature type="region of interest" description="Disordered" evidence="11">
    <location>
        <begin position="52"/>
        <end position="92"/>
    </location>
</feature>
<evidence type="ECO:0000256" key="12">
    <source>
        <dbReference type="SAM" id="SignalP"/>
    </source>
</evidence>
<feature type="domain" description="Trimeric autotransporter adhesin YadA-like stalk" evidence="15">
    <location>
        <begin position="739"/>
        <end position="777"/>
    </location>
</feature>
<evidence type="ECO:0000313" key="18">
    <source>
        <dbReference type="Proteomes" id="UP000306631"/>
    </source>
</evidence>
<feature type="domain" description="Trimeric autotransporter adhesin YadA-like stalk" evidence="15">
    <location>
        <begin position="901"/>
        <end position="939"/>
    </location>
</feature>
<dbReference type="Gene3D" id="2.150.10.10">
    <property type="entry name" value="Serralysin-like metalloprotease, C-terminal"/>
    <property type="match status" value="5"/>
</dbReference>
<feature type="chain" id="PRO_5020215048" evidence="12">
    <location>
        <begin position="51"/>
        <end position="1870"/>
    </location>
</feature>
<evidence type="ECO:0000256" key="4">
    <source>
        <dbReference type="ARBA" id="ARBA00022448"/>
    </source>
</evidence>
<dbReference type="Pfam" id="PF03895">
    <property type="entry name" value="YadA_anchor"/>
    <property type="match status" value="1"/>
</dbReference>
<dbReference type="GO" id="GO:0015031">
    <property type="term" value="P:protein transport"/>
    <property type="evidence" value="ECO:0007669"/>
    <property type="project" value="UniProtKB-KW"/>
</dbReference>
<feature type="domain" description="Trimeric autotransporter adhesin YadA-like stalk" evidence="15">
    <location>
        <begin position="320"/>
        <end position="364"/>
    </location>
</feature>
<evidence type="ECO:0000256" key="2">
    <source>
        <dbReference type="ARBA" id="ARBA00004442"/>
    </source>
</evidence>